<accession>A0A8S1K6S9</accession>
<sequence>MICQICQNNRTTSIIFSNNCEIHRQQFQSVALSLSNKTKTFKACKKCEEERVQDKFFNFNEIKQKLNQSEYAERINEIVQLSKKIIQQTKEGKDKLIRLTEEIVDTVMNGIYQMFQLQSPNQAGQGITFSAQEIFNLLTPSTIKTLEDLKNRQISIHNAEDISSMLITKILYMDQFKDFLNQIEKNSEGITIQMKQRIENLEQTKDKIKQQFMQIQPYEKENFDNESIIKQIQGVKQQQLSLEQSELHMVKAIMNIDSDQLAYAKMDCISILDKKNNFIEKQKILFENQDIISFACSFQDMEEKYIAAGIEQQDDKCKIKIWNFKDKKWNDFKEIETEQSILKIINPFENHIITCSENKKIQIINFRKDEQMNNNYYQEQQENINDIALINPSTLIFITNSDIKALNLKNKKILDQIKGNENHLCIEMMNSQLFVVGNSIGQVLICTFKDKILINQDVQLHEKDIRYICKIDQMHFITSSYDGKHIFTKINGDKLKTIEEGPKANFPDPLLWDRDLNCLIASSGGQVYYYK</sequence>
<protein>
    <recommendedName>
        <fullName evidence="3">WD40-repeat-containing domain</fullName>
    </recommendedName>
</protein>
<proteinExistence type="predicted"/>
<comment type="caution">
    <text evidence="1">The sequence shown here is derived from an EMBL/GenBank/DDBJ whole genome shotgun (WGS) entry which is preliminary data.</text>
</comment>
<dbReference type="AlphaFoldDB" id="A0A8S1K6S9"/>
<evidence type="ECO:0000313" key="1">
    <source>
        <dbReference type="EMBL" id="CAD8049525.1"/>
    </source>
</evidence>
<dbReference type="OMA" id="CESYLIT"/>
<evidence type="ECO:0008006" key="3">
    <source>
        <dbReference type="Google" id="ProtNLM"/>
    </source>
</evidence>
<gene>
    <name evidence="1" type="ORF">PPRIM_AZ9-3.1.T0140033</name>
</gene>
<organism evidence="1 2">
    <name type="scientific">Paramecium primaurelia</name>
    <dbReference type="NCBI Taxonomy" id="5886"/>
    <lineage>
        <taxon>Eukaryota</taxon>
        <taxon>Sar</taxon>
        <taxon>Alveolata</taxon>
        <taxon>Ciliophora</taxon>
        <taxon>Intramacronucleata</taxon>
        <taxon>Oligohymenophorea</taxon>
        <taxon>Peniculida</taxon>
        <taxon>Parameciidae</taxon>
        <taxon>Paramecium</taxon>
    </lineage>
</organism>
<keyword evidence="2" id="KW-1185">Reference proteome</keyword>
<dbReference type="EMBL" id="CAJJDM010000011">
    <property type="protein sequence ID" value="CAD8049525.1"/>
    <property type="molecule type" value="Genomic_DNA"/>
</dbReference>
<dbReference type="Proteomes" id="UP000688137">
    <property type="component" value="Unassembled WGS sequence"/>
</dbReference>
<reference evidence="1" key="1">
    <citation type="submission" date="2021-01" db="EMBL/GenBank/DDBJ databases">
        <authorList>
            <consortium name="Genoscope - CEA"/>
            <person name="William W."/>
        </authorList>
    </citation>
    <scope>NUCLEOTIDE SEQUENCE</scope>
</reference>
<name>A0A8S1K6S9_PARPR</name>
<evidence type="ECO:0000313" key="2">
    <source>
        <dbReference type="Proteomes" id="UP000688137"/>
    </source>
</evidence>